<dbReference type="GO" id="GO:0008168">
    <property type="term" value="F:methyltransferase activity"/>
    <property type="evidence" value="ECO:0007669"/>
    <property type="project" value="TreeGrafter"/>
</dbReference>
<dbReference type="InterPro" id="IPR029063">
    <property type="entry name" value="SAM-dependent_MTases_sf"/>
</dbReference>
<dbReference type="AlphaFoldDB" id="A0A9N9HYN6"/>
<keyword evidence="3" id="KW-1185">Reference proteome</keyword>
<feature type="non-terminal residue" evidence="2">
    <location>
        <position position="561"/>
    </location>
</feature>
<dbReference type="Pfam" id="PF13649">
    <property type="entry name" value="Methyltransf_25"/>
    <property type="match status" value="1"/>
</dbReference>
<dbReference type="OrthoDB" id="2013972at2759"/>
<name>A0A9N9HYN6_9GLOM</name>
<gene>
    <name evidence="2" type="ORF">FCALED_LOCUS13986</name>
</gene>
<proteinExistence type="predicted"/>
<evidence type="ECO:0000259" key="1">
    <source>
        <dbReference type="Pfam" id="PF13649"/>
    </source>
</evidence>
<dbReference type="EMBL" id="CAJVPQ010009060">
    <property type="protein sequence ID" value="CAG8712328.1"/>
    <property type="molecule type" value="Genomic_DNA"/>
</dbReference>
<dbReference type="Proteomes" id="UP000789570">
    <property type="component" value="Unassembled WGS sequence"/>
</dbReference>
<reference evidence="2" key="1">
    <citation type="submission" date="2021-06" db="EMBL/GenBank/DDBJ databases">
        <authorList>
            <person name="Kallberg Y."/>
            <person name="Tangrot J."/>
            <person name="Rosling A."/>
        </authorList>
    </citation>
    <scope>NUCLEOTIDE SEQUENCE</scope>
    <source>
        <strain evidence="2">UK204</strain>
    </source>
</reference>
<feature type="non-terminal residue" evidence="2">
    <location>
        <position position="1"/>
    </location>
</feature>
<organism evidence="2 3">
    <name type="scientific">Funneliformis caledonium</name>
    <dbReference type="NCBI Taxonomy" id="1117310"/>
    <lineage>
        <taxon>Eukaryota</taxon>
        <taxon>Fungi</taxon>
        <taxon>Fungi incertae sedis</taxon>
        <taxon>Mucoromycota</taxon>
        <taxon>Glomeromycotina</taxon>
        <taxon>Glomeromycetes</taxon>
        <taxon>Glomerales</taxon>
        <taxon>Glomeraceae</taxon>
        <taxon>Funneliformis</taxon>
    </lineage>
</organism>
<dbReference type="PANTHER" id="PTHR43591">
    <property type="entry name" value="METHYLTRANSFERASE"/>
    <property type="match status" value="1"/>
</dbReference>
<dbReference type="SUPFAM" id="SSF53335">
    <property type="entry name" value="S-adenosyl-L-methionine-dependent methyltransferases"/>
    <property type="match status" value="1"/>
</dbReference>
<dbReference type="PANTHER" id="PTHR43591:SF24">
    <property type="entry name" value="2-METHOXY-6-POLYPRENYL-1,4-BENZOQUINOL METHYLASE, MITOCHONDRIAL"/>
    <property type="match status" value="1"/>
</dbReference>
<accession>A0A9N9HYN6</accession>
<protein>
    <submittedName>
        <fullName evidence="2">10338_t:CDS:1</fullName>
    </submittedName>
</protein>
<dbReference type="InterPro" id="IPR041698">
    <property type="entry name" value="Methyltransf_25"/>
</dbReference>
<sequence length="561" mass="65035">FDEIDDYITDEIHNYLTDFFNTDRGHQGWCEVARSITTICEEDSEQLKDTKGLLKGCPLNPLRNISTLERPHLNQFVHPLIDSSLWIFAGINYISGEIPLKGKIKSNADGIGFLNDVSDYQIACMEEAKPGARKKKIIDDDTKNIRNMTQLFNNIIVSEATERRQIYTDLRTYGATAYKTEISLTMMDFRMYRLFEVDRFSLPKDWVDIPNFVFVYEALIKWAVCARHTREGLIAQRKKGRIGRYSEARIVKKLNCLKWIIISGKSLLGLKRYRNRNCDTNSIRSWSNTVNFDTYMYIDGRKYHNITNNTSTYVLPSDSFEIRRADVAHELYKQHWGSNFSSPVKEKLNSPKGAKVLDCGCGSGRWSYEMAVKYPNSTFVGLDMVPVFSNNDNDDKPLNLGFFEYNICNGLPFEDSTFDFIFQRSMMIALNKSQWNTMLNEFARAMKPGGWLELMEIQVNENNLTRTARKFQNALNKYHRANNHYLCHDFPFYHLLKSTNKFTSIKVIEKKVAVGKWGNDFGLEVADVLIEVYRSIKPKVKRIMNVTDSEYDELLQKLSSE</sequence>
<dbReference type="Gene3D" id="3.40.50.150">
    <property type="entry name" value="Vaccinia Virus protein VP39"/>
    <property type="match status" value="1"/>
</dbReference>
<evidence type="ECO:0000313" key="3">
    <source>
        <dbReference type="Proteomes" id="UP000789570"/>
    </source>
</evidence>
<comment type="caution">
    <text evidence="2">The sequence shown here is derived from an EMBL/GenBank/DDBJ whole genome shotgun (WGS) entry which is preliminary data.</text>
</comment>
<feature type="domain" description="Methyltransferase" evidence="1">
    <location>
        <begin position="356"/>
        <end position="450"/>
    </location>
</feature>
<evidence type="ECO:0000313" key="2">
    <source>
        <dbReference type="EMBL" id="CAG8712328.1"/>
    </source>
</evidence>
<dbReference type="CDD" id="cd02440">
    <property type="entry name" value="AdoMet_MTases"/>
    <property type="match status" value="1"/>
</dbReference>